<protein>
    <submittedName>
        <fullName evidence="1">Uncharacterized protein</fullName>
    </submittedName>
</protein>
<reference evidence="1 2" key="1">
    <citation type="journal article" date="2018" name="Mol. Ecol.">
        <title>The obligate alkalophilic soda-lake fungus Sodiomyces alkalinus has shifted to a protein diet.</title>
        <authorList>
            <person name="Grum-Grzhimaylo A.A."/>
            <person name="Falkoski D.L."/>
            <person name="van den Heuvel J."/>
            <person name="Valero-Jimenez C.A."/>
            <person name="Min B."/>
            <person name="Choi I.G."/>
            <person name="Lipzen A."/>
            <person name="Daum C.G."/>
            <person name="Aanen D.K."/>
            <person name="Tsang A."/>
            <person name="Henrissat B."/>
            <person name="Bilanenko E.N."/>
            <person name="de Vries R.P."/>
            <person name="van Kan J.A.L."/>
            <person name="Grigoriev I.V."/>
            <person name="Debets A.J.M."/>
        </authorList>
    </citation>
    <scope>NUCLEOTIDE SEQUENCE [LARGE SCALE GENOMIC DNA]</scope>
    <source>
        <strain evidence="1 2">F11</strain>
    </source>
</reference>
<proteinExistence type="predicted"/>
<dbReference type="Proteomes" id="UP000272025">
    <property type="component" value="Unassembled WGS sequence"/>
</dbReference>
<dbReference type="AlphaFoldDB" id="A0A3N2PJX4"/>
<evidence type="ECO:0000313" key="2">
    <source>
        <dbReference type="Proteomes" id="UP000272025"/>
    </source>
</evidence>
<keyword evidence="2" id="KW-1185">Reference proteome</keyword>
<accession>A0A3N2PJX4</accession>
<name>A0A3N2PJX4_SODAK</name>
<evidence type="ECO:0000313" key="1">
    <source>
        <dbReference type="EMBL" id="ROT34684.1"/>
    </source>
</evidence>
<gene>
    <name evidence="1" type="ORF">SODALDRAFT_82907</name>
</gene>
<organism evidence="1 2">
    <name type="scientific">Sodiomyces alkalinus (strain CBS 110278 / VKM F-3762 / F11)</name>
    <name type="common">Alkaliphilic filamentous fungus</name>
    <dbReference type="NCBI Taxonomy" id="1314773"/>
    <lineage>
        <taxon>Eukaryota</taxon>
        <taxon>Fungi</taxon>
        <taxon>Dikarya</taxon>
        <taxon>Ascomycota</taxon>
        <taxon>Pezizomycotina</taxon>
        <taxon>Sordariomycetes</taxon>
        <taxon>Hypocreomycetidae</taxon>
        <taxon>Glomerellales</taxon>
        <taxon>Plectosphaerellaceae</taxon>
        <taxon>Sodiomyces</taxon>
    </lineage>
</organism>
<dbReference type="EMBL" id="ML119066">
    <property type="protein sequence ID" value="ROT34684.1"/>
    <property type="molecule type" value="Genomic_DNA"/>
</dbReference>
<dbReference type="GeneID" id="39584200"/>
<sequence>MSICLIRASYLALVILLSELAPGFGPWSRFLILLPLFSLGFSSYYETFTSVVFPSFFSFFHLVSHAENSPFTCLCMRSLSISLRTTRTDTDTGHDTGHDRIRDLGGRAFQTYTQSFLFV</sequence>
<dbReference type="RefSeq" id="XP_028462490.1">
    <property type="nucleotide sequence ID" value="XM_028615723.1"/>
</dbReference>